<dbReference type="InParanoid" id="F4RCX0"/>
<dbReference type="EMBL" id="GL883096">
    <property type="protein sequence ID" value="EGG09799.1"/>
    <property type="molecule type" value="Genomic_DNA"/>
</dbReference>
<proteinExistence type="predicted"/>
<dbReference type="VEuPathDB" id="FungiDB:MELLADRAFT_124115"/>
<dbReference type="GeneID" id="18926622"/>
<dbReference type="AlphaFoldDB" id="F4RCX0"/>
<evidence type="ECO:0000313" key="3">
    <source>
        <dbReference type="Proteomes" id="UP000001072"/>
    </source>
</evidence>
<evidence type="ECO:0000256" key="1">
    <source>
        <dbReference type="SAM" id="SignalP"/>
    </source>
</evidence>
<dbReference type="KEGG" id="mlr:MELLADRAFT_124115"/>
<sequence>MNPFWLFTLCVAALVASVISADIICNAGRGLRSIPNSDTDVSCYTPVPRQPPKEWRCPWKQCTQASGHNCEVNLHQWNANTGFTCDKDYILMNGNQIECLVNTDFNKKCPGDPDCQDTTTTDGNWDATCQQTNVHSHCKNCVPFQ</sequence>
<protein>
    <submittedName>
        <fullName evidence="2">Secreted protein</fullName>
    </submittedName>
</protein>
<feature type="chain" id="PRO_5003317529" evidence="1">
    <location>
        <begin position="22"/>
        <end position="145"/>
    </location>
</feature>
<gene>
    <name evidence="2" type="ORF">MELLADRAFT_124115</name>
</gene>
<reference evidence="3" key="1">
    <citation type="journal article" date="2011" name="Proc. Natl. Acad. Sci. U.S.A.">
        <title>Obligate biotrophy features unraveled by the genomic analysis of rust fungi.</title>
        <authorList>
            <person name="Duplessis S."/>
            <person name="Cuomo C.A."/>
            <person name="Lin Y.-C."/>
            <person name="Aerts A."/>
            <person name="Tisserant E."/>
            <person name="Veneault-Fourrey C."/>
            <person name="Joly D.L."/>
            <person name="Hacquard S."/>
            <person name="Amselem J."/>
            <person name="Cantarel B.L."/>
            <person name="Chiu R."/>
            <person name="Coutinho P.M."/>
            <person name="Feau N."/>
            <person name="Field M."/>
            <person name="Frey P."/>
            <person name="Gelhaye E."/>
            <person name="Goldberg J."/>
            <person name="Grabherr M.G."/>
            <person name="Kodira C.D."/>
            <person name="Kohler A."/>
            <person name="Kuees U."/>
            <person name="Lindquist E.A."/>
            <person name="Lucas S.M."/>
            <person name="Mago R."/>
            <person name="Mauceli E."/>
            <person name="Morin E."/>
            <person name="Murat C."/>
            <person name="Pangilinan J.L."/>
            <person name="Park R."/>
            <person name="Pearson M."/>
            <person name="Quesneville H."/>
            <person name="Rouhier N."/>
            <person name="Sakthikumar S."/>
            <person name="Salamov A.A."/>
            <person name="Schmutz J."/>
            <person name="Selles B."/>
            <person name="Shapiro H."/>
            <person name="Tanguay P."/>
            <person name="Tuskan G.A."/>
            <person name="Henrissat B."/>
            <person name="Van de Peer Y."/>
            <person name="Rouze P."/>
            <person name="Ellis J.G."/>
            <person name="Dodds P.N."/>
            <person name="Schein J.E."/>
            <person name="Zhong S."/>
            <person name="Hamelin R.C."/>
            <person name="Grigoriev I.V."/>
            <person name="Szabo L.J."/>
            <person name="Martin F."/>
        </authorList>
    </citation>
    <scope>NUCLEOTIDE SEQUENCE [LARGE SCALE GENOMIC DNA]</scope>
    <source>
        <strain evidence="3">98AG31 / pathotype 3-4-7</strain>
    </source>
</reference>
<evidence type="ECO:0000313" key="2">
    <source>
        <dbReference type="EMBL" id="EGG09799.1"/>
    </source>
</evidence>
<dbReference type="HOGENOM" id="CLU_1816228_0_0_1"/>
<keyword evidence="1" id="KW-0732">Signal</keyword>
<accession>F4RCX0</accession>
<dbReference type="RefSeq" id="XP_007406853.1">
    <property type="nucleotide sequence ID" value="XM_007406791.1"/>
</dbReference>
<feature type="signal peptide" evidence="1">
    <location>
        <begin position="1"/>
        <end position="21"/>
    </location>
</feature>
<dbReference type="Proteomes" id="UP000001072">
    <property type="component" value="Unassembled WGS sequence"/>
</dbReference>
<name>F4RCX0_MELLP</name>
<keyword evidence="3" id="KW-1185">Reference proteome</keyword>
<organism evidence="3">
    <name type="scientific">Melampsora larici-populina (strain 98AG31 / pathotype 3-4-7)</name>
    <name type="common">Poplar leaf rust fungus</name>
    <dbReference type="NCBI Taxonomy" id="747676"/>
    <lineage>
        <taxon>Eukaryota</taxon>
        <taxon>Fungi</taxon>
        <taxon>Dikarya</taxon>
        <taxon>Basidiomycota</taxon>
        <taxon>Pucciniomycotina</taxon>
        <taxon>Pucciniomycetes</taxon>
        <taxon>Pucciniales</taxon>
        <taxon>Melampsoraceae</taxon>
        <taxon>Melampsora</taxon>
    </lineage>
</organism>